<gene>
    <name evidence="16" type="primary">lifO</name>
    <name evidence="17" type="ORF">DMO17_15015</name>
</gene>
<dbReference type="GO" id="GO:0016042">
    <property type="term" value="P:lipid catabolic process"/>
    <property type="evidence" value="ECO:0007669"/>
    <property type="project" value="UniProtKB-UniRule"/>
</dbReference>
<evidence type="ECO:0000256" key="14">
    <source>
        <dbReference type="ARBA" id="ARBA00031542"/>
    </source>
</evidence>
<dbReference type="GO" id="GO:0006457">
    <property type="term" value="P:protein folding"/>
    <property type="evidence" value="ECO:0007669"/>
    <property type="project" value="UniProtKB-UniRule"/>
</dbReference>
<dbReference type="SUPFAM" id="SSF158855">
    <property type="entry name" value="Lipase chaperone-like"/>
    <property type="match status" value="1"/>
</dbReference>
<keyword evidence="6 16" id="KW-0997">Cell inner membrane</keyword>
<reference evidence="17 18" key="1">
    <citation type="submission" date="2018-06" db="EMBL/GenBank/DDBJ databases">
        <title>Pseudomonas diversity within urban Lake Michigan freshwaters.</title>
        <authorList>
            <person name="Batrich M."/>
            <person name="Hatzopoulos T."/>
            <person name="Putonti C."/>
        </authorList>
    </citation>
    <scope>NUCLEOTIDE SEQUENCE [LARGE SCALE GENOMIC DNA]</scope>
    <source>
        <strain evidence="17 18">MB-090714</strain>
    </source>
</reference>
<comment type="caution">
    <text evidence="17">The sequence shown here is derived from an EMBL/GenBank/DDBJ whole genome shotgun (WGS) entry which is preliminary data.</text>
</comment>
<accession>A0A2V4KS90</accession>
<evidence type="ECO:0000256" key="13">
    <source>
        <dbReference type="ARBA" id="ARBA00030948"/>
    </source>
</evidence>
<dbReference type="InterPro" id="IPR004961">
    <property type="entry name" value="Lipase_chaperone"/>
</dbReference>
<evidence type="ECO:0000256" key="15">
    <source>
        <dbReference type="ARBA" id="ARBA00033028"/>
    </source>
</evidence>
<evidence type="ECO:0000256" key="10">
    <source>
        <dbReference type="ARBA" id="ARBA00023098"/>
    </source>
</evidence>
<protein>
    <recommendedName>
        <fullName evidence="4 16">Lipase chaperone</fullName>
    </recommendedName>
    <alternativeName>
        <fullName evidence="16">Lipase activator protein</fullName>
    </alternativeName>
    <alternativeName>
        <fullName evidence="15 16">Lipase foldase</fullName>
    </alternativeName>
    <alternativeName>
        <fullName evidence="13 16">Lipase helper protein</fullName>
    </alternativeName>
    <alternativeName>
        <fullName evidence="14 16">Lipase modulator</fullName>
    </alternativeName>
</protein>
<keyword evidence="12 16" id="KW-0143">Chaperone</keyword>
<evidence type="ECO:0000256" key="2">
    <source>
        <dbReference type="ARBA" id="ARBA00004383"/>
    </source>
</evidence>
<evidence type="ECO:0000256" key="9">
    <source>
        <dbReference type="ARBA" id="ARBA00022989"/>
    </source>
</evidence>
<evidence type="ECO:0000256" key="5">
    <source>
        <dbReference type="ARBA" id="ARBA00022475"/>
    </source>
</evidence>
<comment type="subcellular location">
    <subcellularLocation>
        <location evidence="2">Cell inner membrane</location>
        <topology evidence="2">Single-pass membrane protein</topology>
        <orientation evidence="2">Periplasmic side</orientation>
    </subcellularLocation>
</comment>
<evidence type="ECO:0000256" key="1">
    <source>
        <dbReference type="ARBA" id="ARBA00003280"/>
    </source>
</evidence>
<keyword evidence="7 16" id="KW-0812">Transmembrane</keyword>
<dbReference type="RefSeq" id="WP_110683301.1">
    <property type="nucleotide sequence ID" value="NZ_QJRX01000007.1"/>
</dbReference>
<evidence type="ECO:0000256" key="7">
    <source>
        <dbReference type="ARBA" id="ARBA00022692"/>
    </source>
</evidence>
<comment type="similarity">
    <text evidence="3 16">Belongs to the lipase chaperone family.</text>
</comment>
<dbReference type="GO" id="GO:0005886">
    <property type="term" value="C:plasma membrane"/>
    <property type="evidence" value="ECO:0007669"/>
    <property type="project" value="UniProtKB-SubCell"/>
</dbReference>
<evidence type="ECO:0000256" key="11">
    <source>
        <dbReference type="ARBA" id="ARBA00023136"/>
    </source>
</evidence>
<sequence length="339" mass="37451">MSNRIILGALAMGALAVSATLLFYRPEPLPGAPAQALAITPPSDARSVQASALNRQLQQAPASTLADPGPLPPSLQGTRHGVILKMDGQGNLLLTQDLLHLFDFYLAGREEEGLDKVLTRIHRDLAEQLQEPALAQARDLLRRYVDYRIAVQGLPEASPDLDAGALRQRLDALNAVRQQFFNSEEYAVFFARDNAEDEYMVQRLALSQQAGLDDQQRQQALAELELQLPEDVRQARAESSRHGELYAATQALQARGASAEEIRQLRESTLGSEAAAALEELDRQQAAWQQRLADYAAERNRLRESGLSQTDLQAAIAELQASRFDELERKRVQALDAEL</sequence>
<name>A0A2V4KS90_AQUAC</name>
<evidence type="ECO:0000313" key="18">
    <source>
        <dbReference type="Proteomes" id="UP000248146"/>
    </source>
</evidence>
<comment type="function">
    <text evidence="1 16">May be involved in the folding of the extracellular lipase during its passage through the periplasm.</text>
</comment>
<dbReference type="EMBL" id="QJRX01000007">
    <property type="protein sequence ID" value="PYC22768.1"/>
    <property type="molecule type" value="Genomic_DNA"/>
</dbReference>
<keyword evidence="5 16" id="KW-1003">Cell membrane</keyword>
<evidence type="ECO:0000256" key="12">
    <source>
        <dbReference type="ARBA" id="ARBA00023186"/>
    </source>
</evidence>
<evidence type="ECO:0000256" key="4">
    <source>
        <dbReference type="ARBA" id="ARBA00019692"/>
    </source>
</evidence>
<keyword evidence="11 16" id="KW-0472">Membrane</keyword>
<dbReference type="Pfam" id="PF03280">
    <property type="entry name" value="Lipase_chap"/>
    <property type="match status" value="1"/>
</dbReference>
<dbReference type="OrthoDB" id="7025807at2"/>
<dbReference type="Proteomes" id="UP000248146">
    <property type="component" value="Unassembled WGS sequence"/>
</dbReference>
<keyword evidence="8 16" id="KW-0442">Lipid degradation</keyword>
<evidence type="ECO:0000256" key="8">
    <source>
        <dbReference type="ARBA" id="ARBA00022963"/>
    </source>
</evidence>
<evidence type="ECO:0000256" key="3">
    <source>
        <dbReference type="ARBA" id="ARBA00010358"/>
    </source>
</evidence>
<dbReference type="GO" id="GO:0051082">
    <property type="term" value="F:unfolded protein binding"/>
    <property type="evidence" value="ECO:0007669"/>
    <property type="project" value="UniProtKB-UniRule"/>
</dbReference>
<evidence type="ECO:0000256" key="16">
    <source>
        <dbReference type="HAMAP-Rule" id="MF_00790"/>
    </source>
</evidence>
<keyword evidence="10 16" id="KW-0443">Lipid metabolism</keyword>
<organism evidence="17 18">
    <name type="scientific">Aquipseudomonas alcaligenes</name>
    <name type="common">Pseudomonas alcaligenes</name>
    <dbReference type="NCBI Taxonomy" id="43263"/>
    <lineage>
        <taxon>Bacteria</taxon>
        <taxon>Pseudomonadati</taxon>
        <taxon>Pseudomonadota</taxon>
        <taxon>Gammaproteobacteria</taxon>
        <taxon>Pseudomonadales</taxon>
        <taxon>Pseudomonadaceae</taxon>
        <taxon>Aquipseudomonas</taxon>
    </lineage>
</organism>
<dbReference type="HAMAP" id="MF_00790">
    <property type="entry name" value="Lipase_chap"/>
    <property type="match status" value="1"/>
</dbReference>
<evidence type="ECO:0000313" key="17">
    <source>
        <dbReference type="EMBL" id="PYC22768.1"/>
    </source>
</evidence>
<dbReference type="AlphaFoldDB" id="A0A2V4KS90"/>
<keyword evidence="9 16" id="KW-1133">Transmembrane helix</keyword>
<proteinExistence type="inferred from homology"/>
<evidence type="ECO:0000256" key="6">
    <source>
        <dbReference type="ARBA" id="ARBA00022519"/>
    </source>
</evidence>